<dbReference type="InterPro" id="IPR029494">
    <property type="entry name" value="DarT"/>
</dbReference>
<evidence type="ECO:0000256" key="3">
    <source>
        <dbReference type="ARBA" id="ARBA00022679"/>
    </source>
</evidence>
<keyword evidence="3" id="KW-0808">Transferase</keyword>
<gene>
    <name evidence="8" type="ORF">A3860_14680</name>
</gene>
<keyword evidence="4" id="KW-0548">Nucleotidyltransferase</keyword>
<evidence type="ECO:0000256" key="2">
    <source>
        <dbReference type="ARBA" id="ARBA00022676"/>
    </source>
</evidence>
<sequence>MCNKNHPNADPKYVNIGNNSIIGVRIVHPVKIFGYGNIGDYVPFYFTPCSIMLYNILTGYGIDKVAPEDIIFLCCTVEAVTKCGNDFFFTDGQANTAITEHYNDLVDLGKIDWDVIKSKDFRKTADDVDRQRRYQAEFLIKHFVPTTCISAIVVYNEKCANFVKKELEKAGSLIPVHIKKSYYFNR</sequence>
<evidence type="ECO:0000313" key="8">
    <source>
        <dbReference type="EMBL" id="OQP66081.1"/>
    </source>
</evidence>
<keyword evidence="2" id="KW-0328">Glycosyltransferase</keyword>
<comment type="caution">
    <text evidence="6">Lacks conserved residue(s) required for the propagation of feature annotation.</text>
</comment>
<comment type="similarity">
    <text evidence="6">Belongs to the DarT ADP-ribosyltransferase family.</text>
</comment>
<evidence type="ECO:0000256" key="6">
    <source>
        <dbReference type="PROSITE-ProRule" id="PRU01362"/>
    </source>
</evidence>
<dbReference type="GO" id="GO:0003677">
    <property type="term" value="F:DNA binding"/>
    <property type="evidence" value="ECO:0007669"/>
    <property type="project" value="UniProtKB-UniRule"/>
</dbReference>
<dbReference type="Pfam" id="PF14487">
    <property type="entry name" value="DarT"/>
    <property type="match status" value="1"/>
</dbReference>
<proteinExistence type="inferred from homology"/>
<dbReference type="STRING" id="1703345.A3860_14680"/>
<evidence type="ECO:0000256" key="1">
    <source>
        <dbReference type="ARBA" id="ARBA00022649"/>
    </source>
</evidence>
<dbReference type="EMBL" id="LVYD01000013">
    <property type="protein sequence ID" value="OQP66081.1"/>
    <property type="molecule type" value="Genomic_DNA"/>
</dbReference>
<accession>A0A1V9G622</accession>
<evidence type="ECO:0000256" key="4">
    <source>
        <dbReference type="ARBA" id="ARBA00022695"/>
    </source>
</evidence>
<protein>
    <recommendedName>
        <fullName evidence="7">DarT domain-containing protein</fullName>
    </recommendedName>
</protein>
<evidence type="ECO:0000313" key="9">
    <source>
        <dbReference type="Proteomes" id="UP000192796"/>
    </source>
</evidence>
<evidence type="ECO:0000259" key="7">
    <source>
        <dbReference type="PROSITE" id="PS52018"/>
    </source>
</evidence>
<dbReference type="Proteomes" id="UP000192796">
    <property type="component" value="Unassembled WGS sequence"/>
</dbReference>
<feature type="domain" description="DarT" evidence="7">
    <location>
        <begin position="1"/>
        <end position="184"/>
    </location>
</feature>
<dbReference type="GO" id="GO:0016757">
    <property type="term" value="F:glycosyltransferase activity"/>
    <property type="evidence" value="ECO:0007669"/>
    <property type="project" value="UniProtKB-KW"/>
</dbReference>
<comment type="caution">
    <text evidence="8">The sequence shown here is derived from an EMBL/GenBank/DDBJ whole genome shotgun (WGS) entry which is preliminary data.</text>
</comment>
<reference evidence="8 9" key="1">
    <citation type="submission" date="2016-03" db="EMBL/GenBank/DDBJ databases">
        <title>Niastella vici sp. nov., isolated from farmland soil.</title>
        <authorList>
            <person name="Chen L."/>
            <person name="Wang D."/>
            <person name="Yang S."/>
            <person name="Wang G."/>
        </authorList>
    </citation>
    <scope>NUCLEOTIDE SEQUENCE [LARGE SCALE GENOMIC DNA]</scope>
    <source>
        <strain evidence="8 9">DJ57</strain>
    </source>
</reference>
<name>A0A1V9G622_9BACT</name>
<dbReference type="GO" id="GO:0016779">
    <property type="term" value="F:nucleotidyltransferase activity"/>
    <property type="evidence" value="ECO:0007669"/>
    <property type="project" value="UniProtKB-KW"/>
</dbReference>
<keyword evidence="9" id="KW-1185">Reference proteome</keyword>
<organism evidence="8 9">
    <name type="scientific">Niastella vici</name>
    <dbReference type="NCBI Taxonomy" id="1703345"/>
    <lineage>
        <taxon>Bacteria</taxon>
        <taxon>Pseudomonadati</taxon>
        <taxon>Bacteroidota</taxon>
        <taxon>Chitinophagia</taxon>
        <taxon>Chitinophagales</taxon>
        <taxon>Chitinophagaceae</taxon>
        <taxon>Niastella</taxon>
    </lineage>
</organism>
<dbReference type="PROSITE" id="PS52018">
    <property type="entry name" value="DART"/>
    <property type="match status" value="1"/>
</dbReference>
<keyword evidence="1 6" id="KW-1277">Toxin-antitoxin system</keyword>
<keyword evidence="5 6" id="KW-0238">DNA-binding</keyword>
<dbReference type="AlphaFoldDB" id="A0A1V9G622"/>
<evidence type="ECO:0000256" key="5">
    <source>
        <dbReference type="ARBA" id="ARBA00023125"/>
    </source>
</evidence>